<feature type="signal peptide" evidence="1">
    <location>
        <begin position="1"/>
        <end position="19"/>
    </location>
</feature>
<dbReference type="VEuPathDB" id="TriTrypDB:BSAL_94185"/>
<dbReference type="AlphaFoldDB" id="A0A0S4KIU9"/>
<keyword evidence="3" id="KW-1185">Reference proteome</keyword>
<reference evidence="3" key="1">
    <citation type="submission" date="2015-09" db="EMBL/GenBank/DDBJ databases">
        <authorList>
            <consortium name="Pathogen Informatics"/>
        </authorList>
    </citation>
    <scope>NUCLEOTIDE SEQUENCE [LARGE SCALE GENOMIC DNA]</scope>
    <source>
        <strain evidence="3">Lake Konstanz</strain>
    </source>
</reference>
<sequence length="59" mass="6434">MNAFIVVCVLGLLASLAAAADPFIPTSGWTIYLEGVRAAPWLPRSRKNSRWDPSPHPTD</sequence>
<dbReference type="EMBL" id="CYKH01001364">
    <property type="protein sequence ID" value="CUI14503.1"/>
    <property type="molecule type" value="Genomic_DNA"/>
</dbReference>
<protein>
    <submittedName>
        <fullName evidence="2">Membrane-associated protein, putative</fullName>
    </submittedName>
</protein>
<keyword evidence="1" id="KW-0732">Signal</keyword>
<evidence type="ECO:0000256" key="1">
    <source>
        <dbReference type="SAM" id="SignalP"/>
    </source>
</evidence>
<feature type="chain" id="PRO_5006623309" evidence="1">
    <location>
        <begin position="20"/>
        <end position="59"/>
    </location>
</feature>
<dbReference type="Proteomes" id="UP000051952">
    <property type="component" value="Unassembled WGS sequence"/>
</dbReference>
<organism evidence="2 3">
    <name type="scientific">Bodo saltans</name>
    <name type="common">Flagellated protozoan</name>
    <dbReference type="NCBI Taxonomy" id="75058"/>
    <lineage>
        <taxon>Eukaryota</taxon>
        <taxon>Discoba</taxon>
        <taxon>Euglenozoa</taxon>
        <taxon>Kinetoplastea</taxon>
        <taxon>Metakinetoplastina</taxon>
        <taxon>Eubodonida</taxon>
        <taxon>Bodonidae</taxon>
        <taxon>Bodo</taxon>
    </lineage>
</organism>
<evidence type="ECO:0000313" key="3">
    <source>
        <dbReference type="Proteomes" id="UP000051952"/>
    </source>
</evidence>
<proteinExistence type="predicted"/>
<gene>
    <name evidence="2" type="ORF">BSAL_94185</name>
</gene>
<accession>A0A0S4KIU9</accession>
<name>A0A0S4KIU9_BODSA</name>
<evidence type="ECO:0000313" key="2">
    <source>
        <dbReference type="EMBL" id="CUI14503.1"/>
    </source>
</evidence>